<dbReference type="GO" id="GO:0005975">
    <property type="term" value="P:carbohydrate metabolic process"/>
    <property type="evidence" value="ECO:0007669"/>
    <property type="project" value="InterPro"/>
</dbReference>
<proteinExistence type="inferred from homology"/>
<organism evidence="4 5">
    <name type="scientific">Daphnia magna</name>
    <dbReference type="NCBI Taxonomy" id="35525"/>
    <lineage>
        <taxon>Eukaryota</taxon>
        <taxon>Metazoa</taxon>
        <taxon>Ecdysozoa</taxon>
        <taxon>Arthropoda</taxon>
        <taxon>Crustacea</taxon>
        <taxon>Branchiopoda</taxon>
        <taxon>Diplostraca</taxon>
        <taxon>Cladocera</taxon>
        <taxon>Anomopoda</taxon>
        <taxon>Daphniidae</taxon>
        <taxon>Daphnia</taxon>
    </lineage>
</organism>
<dbReference type="AlphaFoldDB" id="A0A164GDN0"/>
<evidence type="ECO:0000256" key="1">
    <source>
        <dbReference type="ARBA" id="ARBA00007806"/>
    </source>
</evidence>
<comment type="similarity">
    <text evidence="1 2">Belongs to the glycosyl hydrolase 31 family.</text>
</comment>
<name>A0A164GDN0_9CRUS</name>
<gene>
    <name evidence="4" type="ORF">APZ42_005563</name>
</gene>
<dbReference type="Gene3D" id="3.20.20.80">
    <property type="entry name" value="Glycosidases"/>
    <property type="match status" value="1"/>
</dbReference>
<comment type="caution">
    <text evidence="4">The sequence shown here is derived from an EMBL/GenBank/DDBJ whole genome shotgun (WGS) entry which is preliminary data.</text>
</comment>
<evidence type="ECO:0000259" key="3">
    <source>
        <dbReference type="Pfam" id="PF01055"/>
    </source>
</evidence>
<evidence type="ECO:0000256" key="2">
    <source>
        <dbReference type="RuleBase" id="RU361185"/>
    </source>
</evidence>
<accession>A0A164GDN0</accession>
<protein>
    <submittedName>
        <fullName evidence="4">Lysosomal alpha-glucosidase</fullName>
    </submittedName>
</protein>
<dbReference type="GO" id="GO:0004558">
    <property type="term" value="F:alpha-1,4-glucosidase activity"/>
    <property type="evidence" value="ECO:0007669"/>
    <property type="project" value="TreeGrafter"/>
</dbReference>
<dbReference type="EMBL" id="LRGB01015665">
    <property type="protein sequence ID" value="KZR98836.1"/>
    <property type="molecule type" value="Genomic_DNA"/>
</dbReference>
<reference evidence="4 5" key="1">
    <citation type="submission" date="2016-03" db="EMBL/GenBank/DDBJ databases">
        <title>EvidentialGene: Evidence-directed Construction of Genes on Genomes.</title>
        <authorList>
            <person name="Gilbert D.G."/>
            <person name="Choi J.-H."/>
            <person name="Mockaitis K."/>
            <person name="Colbourne J."/>
            <person name="Pfrender M."/>
        </authorList>
    </citation>
    <scope>NUCLEOTIDE SEQUENCE [LARGE SCALE GENOMIC DNA]</scope>
    <source>
        <strain evidence="4 5">Xinb3</strain>
        <tissue evidence="4">Complete organism</tissue>
    </source>
</reference>
<dbReference type="InterPro" id="IPR017853">
    <property type="entry name" value="GH"/>
</dbReference>
<feature type="non-terminal residue" evidence="4">
    <location>
        <position position="1"/>
    </location>
</feature>
<sequence length="90" mass="10273">KIKFKSPSSFLNFKKMSNCVSQDIQYADIDYMDGRRDFTIDPVNFRDLPALVDEVKKGGLRFVIILDPAIANDYATYERGVALSVYAEWA</sequence>
<keyword evidence="2" id="KW-0378">Hydrolase</keyword>
<dbReference type="PANTHER" id="PTHR22762:SF133">
    <property type="entry name" value="P-TYPE DOMAIN-CONTAINING PROTEIN"/>
    <property type="match status" value="1"/>
</dbReference>
<dbReference type="Proteomes" id="UP000076858">
    <property type="component" value="Unassembled WGS sequence"/>
</dbReference>
<evidence type="ECO:0000313" key="5">
    <source>
        <dbReference type="Proteomes" id="UP000076858"/>
    </source>
</evidence>
<feature type="domain" description="Glycoside hydrolase family 31 TIM barrel" evidence="3">
    <location>
        <begin position="21"/>
        <end position="86"/>
    </location>
</feature>
<feature type="non-terminal residue" evidence="4">
    <location>
        <position position="90"/>
    </location>
</feature>
<dbReference type="SUPFAM" id="SSF51445">
    <property type="entry name" value="(Trans)glycosidases"/>
    <property type="match status" value="1"/>
</dbReference>
<dbReference type="STRING" id="35525.A0A164GDN0"/>
<keyword evidence="5" id="KW-1185">Reference proteome</keyword>
<dbReference type="Pfam" id="PF01055">
    <property type="entry name" value="Glyco_hydro_31_2nd"/>
    <property type="match status" value="1"/>
</dbReference>
<dbReference type="PANTHER" id="PTHR22762">
    <property type="entry name" value="ALPHA-GLUCOSIDASE"/>
    <property type="match status" value="1"/>
</dbReference>
<dbReference type="InterPro" id="IPR000322">
    <property type="entry name" value="Glyco_hydro_31_TIM"/>
</dbReference>
<keyword evidence="2" id="KW-0326">Glycosidase</keyword>
<evidence type="ECO:0000313" key="4">
    <source>
        <dbReference type="EMBL" id="KZR98836.1"/>
    </source>
</evidence>